<dbReference type="PROSITE" id="PS50404">
    <property type="entry name" value="GST_NTER"/>
    <property type="match status" value="1"/>
</dbReference>
<dbReference type="SUPFAM" id="SSF47616">
    <property type="entry name" value="GST C-terminal domain-like"/>
    <property type="match status" value="1"/>
</dbReference>
<dbReference type="PANTHER" id="PTHR42673">
    <property type="entry name" value="MALEYLACETOACETATE ISOMERASE"/>
    <property type="match status" value="1"/>
</dbReference>
<dbReference type="SFLD" id="SFLDS00019">
    <property type="entry name" value="Glutathione_Transferase_(cytos"/>
    <property type="match status" value="1"/>
</dbReference>
<dbReference type="NCBIfam" id="TIGR01262">
    <property type="entry name" value="maiA"/>
    <property type="match status" value="1"/>
</dbReference>
<dbReference type="CDD" id="cd03042">
    <property type="entry name" value="GST_N_Zeta"/>
    <property type="match status" value="1"/>
</dbReference>
<feature type="domain" description="GST C-terminal" evidence="3">
    <location>
        <begin position="86"/>
        <end position="210"/>
    </location>
</feature>
<dbReference type="CDD" id="cd03191">
    <property type="entry name" value="GST_C_Zeta"/>
    <property type="match status" value="1"/>
</dbReference>
<dbReference type="PATRIC" id="fig|1249552.3.peg.2785"/>
<organism evidence="4 5">
    <name type="scientific">Pseudohongiella spirulinae</name>
    <dbReference type="NCBI Taxonomy" id="1249552"/>
    <lineage>
        <taxon>Bacteria</taxon>
        <taxon>Pseudomonadati</taxon>
        <taxon>Pseudomonadota</taxon>
        <taxon>Gammaproteobacteria</taxon>
        <taxon>Pseudomonadales</taxon>
        <taxon>Pseudohongiellaceae</taxon>
        <taxon>Pseudohongiella</taxon>
    </lineage>
</organism>
<reference evidence="4 5" key="1">
    <citation type="submission" date="2015-11" db="EMBL/GenBank/DDBJ databases">
        <authorList>
            <person name="Zhang Y."/>
            <person name="Guo Z."/>
        </authorList>
    </citation>
    <scope>NUCLEOTIDE SEQUENCE [LARGE SCALE GENOMIC DNA]</scope>
    <source>
        <strain evidence="4 5">KCTC 32221</strain>
    </source>
</reference>
<dbReference type="InterPro" id="IPR004045">
    <property type="entry name" value="Glutathione_S-Trfase_N"/>
</dbReference>
<keyword evidence="4" id="KW-0413">Isomerase</keyword>
<dbReference type="OrthoDB" id="509852at2"/>
<sequence length="211" mass="24084">MELFSYFRSTAAYRVRIALNLKKIDYRLTSVNLLKNEQKSDEYHAINPMGLIPALRLDDGTVLTQSTAILEWLEETFTDNPLLPADPLQRARIRAITNSIACDIHPLNNLRVLRYLTGELGLSEDTKQTWYNHWIQLGFDALEKQMVPGGYAAGDSISMADVYLVPQVFNAFRFDMAMDAYPKIMAVYRRCNEHAAFIKAHPDNQEDKPVA</sequence>
<dbReference type="InterPro" id="IPR036282">
    <property type="entry name" value="Glutathione-S-Trfase_C_sf"/>
</dbReference>
<protein>
    <submittedName>
        <fullName evidence="4">Maleylacetoacetate isomerase</fullName>
    </submittedName>
</protein>
<dbReference type="InterPro" id="IPR034333">
    <property type="entry name" value="GST_Zeta_N"/>
</dbReference>
<keyword evidence="5" id="KW-1185">Reference proteome</keyword>
<dbReference type="RefSeq" id="WP_058022790.1">
    <property type="nucleotide sequence ID" value="NZ_CP013189.1"/>
</dbReference>
<evidence type="ECO:0000313" key="5">
    <source>
        <dbReference type="Proteomes" id="UP000065641"/>
    </source>
</evidence>
<dbReference type="GO" id="GO:0006559">
    <property type="term" value="P:L-phenylalanine catabolic process"/>
    <property type="evidence" value="ECO:0007669"/>
    <property type="project" value="TreeGrafter"/>
</dbReference>
<evidence type="ECO:0000256" key="1">
    <source>
        <dbReference type="ARBA" id="ARBA00010007"/>
    </source>
</evidence>
<dbReference type="GO" id="GO:0016034">
    <property type="term" value="F:maleylacetoacetate isomerase activity"/>
    <property type="evidence" value="ECO:0007669"/>
    <property type="project" value="TreeGrafter"/>
</dbReference>
<accession>A0A0S2KH89</accession>
<dbReference type="InterPro" id="IPR010987">
    <property type="entry name" value="Glutathione-S-Trfase_C-like"/>
</dbReference>
<dbReference type="InterPro" id="IPR005955">
    <property type="entry name" value="GST_Zeta"/>
</dbReference>
<dbReference type="GO" id="GO:0005737">
    <property type="term" value="C:cytoplasm"/>
    <property type="evidence" value="ECO:0007669"/>
    <property type="project" value="InterPro"/>
</dbReference>
<feature type="domain" description="GST N-terminal" evidence="2">
    <location>
        <begin position="1"/>
        <end position="81"/>
    </location>
</feature>
<dbReference type="InterPro" id="IPR040079">
    <property type="entry name" value="Glutathione_S-Trfase"/>
</dbReference>
<dbReference type="SUPFAM" id="SSF52833">
    <property type="entry name" value="Thioredoxin-like"/>
    <property type="match status" value="1"/>
</dbReference>
<dbReference type="PROSITE" id="PS50405">
    <property type="entry name" value="GST_CTER"/>
    <property type="match status" value="1"/>
</dbReference>
<dbReference type="FunFam" id="1.20.1050.10:FF:000017">
    <property type="entry name" value="Maleylacetoacetate isomerase"/>
    <property type="match status" value="1"/>
</dbReference>
<comment type="similarity">
    <text evidence="1">Belongs to the GST superfamily. Zeta family.</text>
</comment>
<dbReference type="KEGG" id="pspi:PS2015_2764"/>
<dbReference type="SFLD" id="SFLDG00358">
    <property type="entry name" value="Main_(cytGST)"/>
    <property type="match status" value="1"/>
</dbReference>
<dbReference type="EMBL" id="CP013189">
    <property type="protein sequence ID" value="ALO47396.1"/>
    <property type="molecule type" value="Genomic_DNA"/>
</dbReference>
<dbReference type="AlphaFoldDB" id="A0A0S2KH89"/>
<dbReference type="Proteomes" id="UP000065641">
    <property type="component" value="Chromosome"/>
</dbReference>
<dbReference type="Gene3D" id="3.40.30.10">
    <property type="entry name" value="Glutaredoxin"/>
    <property type="match status" value="1"/>
</dbReference>
<evidence type="ECO:0000313" key="4">
    <source>
        <dbReference type="EMBL" id="ALO47396.1"/>
    </source>
</evidence>
<gene>
    <name evidence="4" type="ORF">PS2015_2764</name>
</gene>
<proteinExistence type="inferred from homology"/>
<evidence type="ECO:0000259" key="2">
    <source>
        <dbReference type="PROSITE" id="PS50404"/>
    </source>
</evidence>
<dbReference type="PANTHER" id="PTHR42673:SF4">
    <property type="entry name" value="MALEYLACETOACETATE ISOMERASE"/>
    <property type="match status" value="1"/>
</dbReference>
<name>A0A0S2KH89_9GAMM</name>
<dbReference type="Pfam" id="PF13409">
    <property type="entry name" value="GST_N_2"/>
    <property type="match status" value="1"/>
</dbReference>
<dbReference type="InterPro" id="IPR034330">
    <property type="entry name" value="GST_Zeta_C"/>
</dbReference>
<evidence type="ECO:0000259" key="3">
    <source>
        <dbReference type="PROSITE" id="PS50405"/>
    </source>
</evidence>
<dbReference type="GO" id="GO:0006749">
    <property type="term" value="P:glutathione metabolic process"/>
    <property type="evidence" value="ECO:0007669"/>
    <property type="project" value="TreeGrafter"/>
</dbReference>
<dbReference type="InterPro" id="IPR036249">
    <property type="entry name" value="Thioredoxin-like_sf"/>
</dbReference>
<dbReference type="Gene3D" id="1.20.1050.10">
    <property type="match status" value="1"/>
</dbReference>
<dbReference type="Pfam" id="PF13410">
    <property type="entry name" value="GST_C_2"/>
    <property type="match status" value="1"/>
</dbReference>
<dbReference type="STRING" id="1249552.PS2015_2764"/>
<dbReference type="GO" id="GO:0004364">
    <property type="term" value="F:glutathione transferase activity"/>
    <property type="evidence" value="ECO:0007669"/>
    <property type="project" value="TreeGrafter"/>
</dbReference>